<dbReference type="Proteomes" id="UP001501612">
    <property type="component" value="Unassembled WGS sequence"/>
</dbReference>
<dbReference type="InterPro" id="IPR013154">
    <property type="entry name" value="ADH-like_N"/>
</dbReference>
<comment type="cofactor">
    <cofactor evidence="1 5">
        <name>Zn(2+)</name>
        <dbReference type="ChEBI" id="CHEBI:29105"/>
    </cofactor>
</comment>
<dbReference type="InterPro" id="IPR002328">
    <property type="entry name" value="ADH_Zn_CS"/>
</dbReference>
<dbReference type="InterPro" id="IPR013149">
    <property type="entry name" value="ADH-like_C"/>
</dbReference>
<gene>
    <name evidence="7" type="ORF">GCM10009737_14960</name>
</gene>
<dbReference type="PROSITE" id="PS00059">
    <property type="entry name" value="ADH_ZINC"/>
    <property type="match status" value="1"/>
</dbReference>
<dbReference type="Gene3D" id="3.90.180.10">
    <property type="entry name" value="Medium-chain alcohol dehydrogenases, catalytic domain"/>
    <property type="match status" value="1"/>
</dbReference>
<dbReference type="Pfam" id="PF00107">
    <property type="entry name" value="ADH_zinc_N"/>
    <property type="match status" value="1"/>
</dbReference>
<evidence type="ECO:0000256" key="4">
    <source>
        <dbReference type="ARBA" id="ARBA00023002"/>
    </source>
</evidence>
<evidence type="ECO:0000313" key="8">
    <source>
        <dbReference type="Proteomes" id="UP001501612"/>
    </source>
</evidence>
<keyword evidence="2 5" id="KW-0479">Metal-binding</keyword>
<dbReference type="InterPro" id="IPR011032">
    <property type="entry name" value="GroES-like_sf"/>
</dbReference>
<evidence type="ECO:0000256" key="2">
    <source>
        <dbReference type="ARBA" id="ARBA00022723"/>
    </source>
</evidence>
<keyword evidence="4" id="KW-0560">Oxidoreductase</keyword>
<keyword evidence="3 5" id="KW-0862">Zinc</keyword>
<keyword evidence="8" id="KW-1185">Reference proteome</keyword>
<name>A0ABN2P7H8_9ACTN</name>
<dbReference type="SUPFAM" id="SSF51735">
    <property type="entry name" value="NAD(P)-binding Rossmann-fold domains"/>
    <property type="match status" value="1"/>
</dbReference>
<dbReference type="InterPro" id="IPR020843">
    <property type="entry name" value="ER"/>
</dbReference>
<protein>
    <submittedName>
        <fullName evidence="7">Zinc-binding dehydrogenase</fullName>
    </submittedName>
</protein>
<organism evidence="7 8">
    <name type="scientific">Nocardioides lentus</name>
    <dbReference type="NCBI Taxonomy" id="338077"/>
    <lineage>
        <taxon>Bacteria</taxon>
        <taxon>Bacillati</taxon>
        <taxon>Actinomycetota</taxon>
        <taxon>Actinomycetes</taxon>
        <taxon>Propionibacteriales</taxon>
        <taxon>Nocardioidaceae</taxon>
        <taxon>Nocardioides</taxon>
    </lineage>
</organism>
<dbReference type="InterPro" id="IPR050129">
    <property type="entry name" value="Zn_alcohol_dh"/>
</dbReference>
<dbReference type="Pfam" id="PF08240">
    <property type="entry name" value="ADH_N"/>
    <property type="match status" value="1"/>
</dbReference>
<evidence type="ECO:0000313" key="7">
    <source>
        <dbReference type="EMBL" id="GAA1914567.1"/>
    </source>
</evidence>
<dbReference type="SMART" id="SM00829">
    <property type="entry name" value="PKS_ER"/>
    <property type="match status" value="1"/>
</dbReference>
<comment type="similarity">
    <text evidence="5">Belongs to the zinc-containing alcohol dehydrogenase family.</text>
</comment>
<dbReference type="SUPFAM" id="SSF50129">
    <property type="entry name" value="GroES-like"/>
    <property type="match status" value="1"/>
</dbReference>
<sequence>MPATVPTTTPTTLPATMRAQRLDTATLTFEVTDVAVPEPGPGEVLIEVAFCGICHSDLSLLDGTFPAMGPPVITQGHEASGTIAALGPGVEGWAVGDRVVPAAGRPCGRCAACRRAQYGRCTALALMAFAYDGAWAQYTLAQALGLTRIPDGVSMEQAAILADAVSTPYGAVVHTADLRVGESVGVWGAGGVGTHVVQIARLVGATPIVAVDLDPVVRQRALDLGADLALDSRDPDLAARILEVTGGEGLDAAFDAVGLAVTFEQALASLGNGGRLVGVGMSAEEMSLGSSMLFNLGRTQVRGHLGYDVADIGVLARLVSTGRLDLSRSISGVVDLEDVAEGIRVLKEREGSPVRILVRP</sequence>
<evidence type="ECO:0000256" key="5">
    <source>
        <dbReference type="RuleBase" id="RU361277"/>
    </source>
</evidence>
<evidence type="ECO:0000256" key="1">
    <source>
        <dbReference type="ARBA" id="ARBA00001947"/>
    </source>
</evidence>
<dbReference type="PANTHER" id="PTHR43401:SF2">
    <property type="entry name" value="L-THREONINE 3-DEHYDROGENASE"/>
    <property type="match status" value="1"/>
</dbReference>
<feature type="domain" description="Enoyl reductase (ER)" evidence="6">
    <location>
        <begin position="23"/>
        <end position="358"/>
    </location>
</feature>
<comment type="caution">
    <text evidence="7">The sequence shown here is derived from an EMBL/GenBank/DDBJ whole genome shotgun (WGS) entry which is preliminary data.</text>
</comment>
<dbReference type="CDD" id="cd08254">
    <property type="entry name" value="hydroxyacyl_CoA_DH"/>
    <property type="match status" value="1"/>
</dbReference>
<dbReference type="RefSeq" id="WP_425573162.1">
    <property type="nucleotide sequence ID" value="NZ_BAAAMY010000004.1"/>
</dbReference>
<dbReference type="PANTHER" id="PTHR43401">
    <property type="entry name" value="L-THREONINE 3-DEHYDROGENASE"/>
    <property type="match status" value="1"/>
</dbReference>
<reference evidence="7 8" key="1">
    <citation type="journal article" date="2019" name="Int. J. Syst. Evol. Microbiol.">
        <title>The Global Catalogue of Microorganisms (GCM) 10K type strain sequencing project: providing services to taxonomists for standard genome sequencing and annotation.</title>
        <authorList>
            <consortium name="The Broad Institute Genomics Platform"/>
            <consortium name="The Broad Institute Genome Sequencing Center for Infectious Disease"/>
            <person name="Wu L."/>
            <person name="Ma J."/>
        </authorList>
    </citation>
    <scope>NUCLEOTIDE SEQUENCE [LARGE SCALE GENOMIC DNA]</scope>
    <source>
        <strain evidence="7 8">JCM 14046</strain>
    </source>
</reference>
<proteinExistence type="inferred from homology"/>
<accession>A0ABN2P7H8</accession>
<dbReference type="EMBL" id="BAAAMY010000004">
    <property type="protein sequence ID" value="GAA1914567.1"/>
    <property type="molecule type" value="Genomic_DNA"/>
</dbReference>
<evidence type="ECO:0000259" key="6">
    <source>
        <dbReference type="SMART" id="SM00829"/>
    </source>
</evidence>
<evidence type="ECO:0000256" key="3">
    <source>
        <dbReference type="ARBA" id="ARBA00022833"/>
    </source>
</evidence>
<dbReference type="InterPro" id="IPR036291">
    <property type="entry name" value="NAD(P)-bd_dom_sf"/>
</dbReference>